<dbReference type="Pfam" id="PF00505">
    <property type="entry name" value="HMG_box"/>
    <property type="match status" value="1"/>
</dbReference>
<dbReference type="OrthoDB" id="2307332at2759"/>
<evidence type="ECO:0000313" key="2">
    <source>
        <dbReference type="EMBL" id="RIA98895.1"/>
    </source>
</evidence>
<dbReference type="AlphaFoldDB" id="A0A397TQN7"/>
<dbReference type="EMBL" id="QKYT01000010">
    <property type="protein sequence ID" value="RIA98895.1"/>
    <property type="molecule type" value="Genomic_DNA"/>
</dbReference>
<dbReference type="Proteomes" id="UP000265703">
    <property type="component" value="Unassembled WGS sequence"/>
</dbReference>
<gene>
    <name evidence="2" type="ORF">C1645_748695</name>
</gene>
<proteinExistence type="predicted"/>
<dbReference type="Gene3D" id="1.10.30.10">
    <property type="entry name" value="High mobility group box domain"/>
    <property type="match status" value="1"/>
</dbReference>
<comment type="caution">
    <text evidence="2">The sequence shown here is derived from an EMBL/GenBank/DDBJ whole genome shotgun (WGS) entry which is preliminary data.</text>
</comment>
<accession>A0A397TQN7</accession>
<evidence type="ECO:0000313" key="3">
    <source>
        <dbReference type="Proteomes" id="UP000265703"/>
    </source>
</evidence>
<protein>
    <recommendedName>
        <fullName evidence="1">HMG box domain-containing protein</fullName>
    </recommendedName>
</protein>
<organism evidence="2 3">
    <name type="scientific">Glomus cerebriforme</name>
    <dbReference type="NCBI Taxonomy" id="658196"/>
    <lineage>
        <taxon>Eukaryota</taxon>
        <taxon>Fungi</taxon>
        <taxon>Fungi incertae sedis</taxon>
        <taxon>Mucoromycota</taxon>
        <taxon>Glomeromycotina</taxon>
        <taxon>Glomeromycetes</taxon>
        <taxon>Glomerales</taxon>
        <taxon>Glomeraceae</taxon>
        <taxon>Glomus</taxon>
    </lineage>
</organism>
<reference evidence="2 3" key="1">
    <citation type="submission" date="2018-06" db="EMBL/GenBank/DDBJ databases">
        <title>Comparative genomics reveals the genomic features of Rhizophagus irregularis, R. cerebriforme, R. diaphanum and Gigaspora rosea, and their symbiotic lifestyle signature.</title>
        <authorList>
            <person name="Morin E."/>
            <person name="San Clemente H."/>
            <person name="Chen E.C.H."/>
            <person name="De La Providencia I."/>
            <person name="Hainaut M."/>
            <person name="Kuo A."/>
            <person name="Kohler A."/>
            <person name="Murat C."/>
            <person name="Tang N."/>
            <person name="Roy S."/>
            <person name="Loubradou J."/>
            <person name="Henrissat B."/>
            <person name="Grigoriev I.V."/>
            <person name="Corradi N."/>
            <person name="Roux C."/>
            <person name="Martin F.M."/>
        </authorList>
    </citation>
    <scope>NUCLEOTIDE SEQUENCE [LARGE SCALE GENOMIC DNA]</scope>
    <source>
        <strain evidence="2 3">DAOM 227022</strain>
    </source>
</reference>
<dbReference type="InterPro" id="IPR009071">
    <property type="entry name" value="HMG_box_dom"/>
</dbReference>
<feature type="domain" description="HMG box" evidence="1">
    <location>
        <begin position="11"/>
        <end position="71"/>
    </location>
</feature>
<evidence type="ECO:0000259" key="1">
    <source>
        <dbReference type="Pfam" id="PF00505"/>
    </source>
</evidence>
<keyword evidence="3" id="KW-1185">Reference proteome</keyword>
<sequence length="188" mass="22062">MPKKSRGCKTSNAFLIYRTIYCKTLSQKGISSKMTEVSRWASESWNNEREELKSEYREFAKKVSKIYQSSTETFIPRVLPTIKPTQPTESYHNIMSNNKTPNITSQCQNMNFIQQQQPLDCQGQFQILPNLSTFNLVPLIPQFRPCEICCNIRTEILSNSAFHYNSWQNNIYDEINIFHHSYNCPYSY</sequence>
<name>A0A397TQN7_9GLOM</name>
<dbReference type="InterPro" id="IPR036910">
    <property type="entry name" value="HMG_box_dom_sf"/>
</dbReference>
<dbReference type="SUPFAM" id="SSF47095">
    <property type="entry name" value="HMG-box"/>
    <property type="match status" value="1"/>
</dbReference>